<dbReference type="InterPro" id="IPR051218">
    <property type="entry name" value="Sec_MonoDiacylglyc_Lipase"/>
</dbReference>
<dbReference type="Gene3D" id="3.40.50.1820">
    <property type="entry name" value="alpha/beta hydrolase"/>
    <property type="match status" value="1"/>
</dbReference>
<dbReference type="OrthoDB" id="345705at2759"/>
<protein>
    <submittedName>
        <fullName evidence="3">Lipase, putative</fullName>
    </submittedName>
</protein>
<feature type="signal peptide" evidence="1">
    <location>
        <begin position="1"/>
        <end position="23"/>
    </location>
</feature>
<evidence type="ECO:0000313" key="4">
    <source>
        <dbReference type="Proteomes" id="UP000007350"/>
    </source>
</evidence>
<keyword evidence="1" id="KW-0732">Signal</keyword>
<proteinExistence type="predicted"/>
<accession>K2NT63</accession>
<dbReference type="Proteomes" id="UP000007350">
    <property type="component" value="Unassembled WGS sequence"/>
</dbReference>
<reference evidence="3 4" key="1">
    <citation type="journal article" date="2012" name="BMC Genomics">
        <title>Comparative genomic analysis of human infective Trypanosoma cruzi lineages with the bat-restricted subspecies T. cruzi marinkellei.</title>
        <authorList>
            <person name="Franzen O."/>
            <person name="Talavera-Lopez C."/>
            <person name="Ochaya S."/>
            <person name="Butler C.E."/>
            <person name="Messenger L.A."/>
            <person name="Lewis M.D."/>
            <person name="Llewellyn M.S."/>
            <person name="Marinkelle C.J."/>
            <person name="Tyler K.M."/>
            <person name="Miles M.A."/>
            <person name="Andersson B."/>
        </authorList>
    </citation>
    <scope>NUCLEOTIDE SEQUENCE [LARGE SCALE GENOMIC DNA]</scope>
    <source>
        <strain evidence="3 4">B7</strain>
    </source>
</reference>
<dbReference type="GO" id="GO:0006629">
    <property type="term" value="P:lipid metabolic process"/>
    <property type="evidence" value="ECO:0007669"/>
    <property type="project" value="InterPro"/>
</dbReference>
<dbReference type="SUPFAM" id="SSF53474">
    <property type="entry name" value="alpha/beta-Hydrolases"/>
    <property type="match status" value="1"/>
</dbReference>
<dbReference type="PANTHER" id="PTHR45856">
    <property type="entry name" value="ALPHA/BETA-HYDROLASES SUPERFAMILY PROTEIN"/>
    <property type="match status" value="1"/>
</dbReference>
<gene>
    <name evidence="3" type="ORF">MOQ_001581</name>
</gene>
<dbReference type="InterPro" id="IPR029058">
    <property type="entry name" value="AB_hydrolase_fold"/>
</dbReference>
<evidence type="ECO:0000259" key="2">
    <source>
        <dbReference type="Pfam" id="PF01764"/>
    </source>
</evidence>
<feature type="chain" id="PRO_5003862382" evidence="1">
    <location>
        <begin position="24"/>
        <end position="341"/>
    </location>
</feature>
<sequence>MRRRTMTVVVVLLILLCGENVRADYSLQLATTALYYAKAAYCEEDAISSWTCASCARDLGMEEVRVFTNVTYSTQAFVGVNKSTIVVSFRGTRDTINWLHNLGFLFVPYIREGCVGCLVHAGFNCELKSLWVKMRMYLSRLVAKKGIERILITGHSLGGAMATIAAANLVSQNHLFSHGLKILLYTFGSPRVGNMQFVNWLLASFCRGGHESYRVTHKRDVVPHVPPRFIGYLHAPHEVWYDNDGDTEYTNCNDIKGTPCSDLTVTEDPNCSDSIIPTSVADHLNYLGVCTGCSCDPTESISDEELRLSPELEWIVAMDYNYQQSRHMNRFLTSRVLHNEP</sequence>
<evidence type="ECO:0000313" key="3">
    <source>
        <dbReference type="EMBL" id="EKF38211.1"/>
    </source>
</evidence>
<dbReference type="EMBL" id="AHKC01006848">
    <property type="protein sequence ID" value="EKF38211.1"/>
    <property type="molecule type" value="Genomic_DNA"/>
</dbReference>
<organism evidence="3 4">
    <name type="scientific">Trypanosoma cruzi marinkellei</name>
    <dbReference type="NCBI Taxonomy" id="85056"/>
    <lineage>
        <taxon>Eukaryota</taxon>
        <taxon>Discoba</taxon>
        <taxon>Euglenozoa</taxon>
        <taxon>Kinetoplastea</taxon>
        <taxon>Metakinetoplastina</taxon>
        <taxon>Trypanosomatida</taxon>
        <taxon>Trypanosomatidae</taxon>
        <taxon>Trypanosoma</taxon>
        <taxon>Schizotrypanum</taxon>
    </lineage>
</organism>
<evidence type="ECO:0000256" key="1">
    <source>
        <dbReference type="SAM" id="SignalP"/>
    </source>
</evidence>
<dbReference type="AlphaFoldDB" id="K2NT63"/>
<dbReference type="PANTHER" id="PTHR45856:SF25">
    <property type="entry name" value="FUNGAL LIPASE-LIKE DOMAIN-CONTAINING PROTEIN"/>
    <property type="match status" value="1"/>
</dbReference>
<dbReference type="CDD" id="cd00519">
    <property type="entry name" value="Lipase_3"/>
    <property type="match status" value="1"/>
</dbReference>
<name>K2NT63_TRYCR</name>
<dbReference type="Pfam" id="PF01764">
    <property type="entry name" value="Lipase_3"/>
    <property type="match status" value="1"/>
</dbReference>
<keyword evidence="4" id="KW-1185">Reference proteome</keyword>
<feature type="domain" description="Fungal lipase-type" evidence="2">
    <location>
        <begin position="86"/>
        <end position="228"/>
    </location>
</feature>
<dbReference type="InterPro" id="IPR002921">
    <property type="entry name" value="Fungal_lipase-type"/>
</dbReference>
<comment type="caution">
    <text evidence="3">The sequence shown here is derived from an EMBL/GenBank/DDBJ whole genome shotgun (WGS) entry which is preliminary data.</text>
</comment>